<dbReference type="GO" id="GO:0005886">
    <property type="term" value="C:plasma membrane"/>
    <property type="evidence" value="ECO:0007669"/>
    <property type="project" value="UniProtKB-SubCell"/>
</dbReference>
<organism evidence="7 8">
    <name type="scientific">Halothiobacillus diazotrophicus</name>
    <dbReference type="NCBI Taxonomy" id="1860122"/>
    <lineage>
        <taxon>Bacteria</taxon>
        <taxon>Pseudomonadati</taxon>
        <taxon>Pseudomonadota</taxon>
        <taxon>Gammaproteobacteria</taxon>
        <taxon>Chromatiales</taxon>
        <taxon>Halothiobacillaceae</taxon>
        <taxon>Halothiobacillus</taxon>
    </lineage>
</organism>
<keyword evidence="2" id="KW-1003">Cell membrane</keyword>
<dbReference type="GO" id="GO:0009247">
    <property type="term" value="P:glycolipid biosynthetic process"/>
    <property type="evidence" value="ECO:0007669"/>
    <property type="project" value="UniProtKB-ARBA"/>
</dbReference>
<dbReference type="KEGG" id="haz:A9404_10085"/>
<gene>
    <name evidence="7" type="ORF">A9404_10085</name>
</gene>
<keyword evidence="4" id="KW-0808">Transferase</keyword>
<dbReference type="GO" id="GO:0016746">
    <property type="term" value="F:acyltransferase activity"/>
    <property type="evidence" value="ECO:0007669"/>
    <property type="project" value="UniProtKB-KW"/>
</dbReference>
<dbReference type="EMBL" id="CP016027">
    <property type="protein sequence ID" value="ANJ67679.1"/>
    <property type="molecule type" value="Genomic_DNA"/>
</dbReference>
<keyword evidence="8" id="KW-1185">Reference proteome</keyword>
<dbReference type="PANTHER" id="PTHR30606:SF10">
    <property type="entry name" value="PHOSPHATIDYLINOSITOL MANNOSIDE ACYLTRANSFERASE"/>
    <property type="match status" value="1"/>
</dbReference>
<accession>A0A191ZII0</accession>
<evidence type="ECO:0000256" key="6">
    <source>
        <dbReference type="ARBA" id="ARBA00023315"/>
    </source>
</evidence>
<dbReference type="Proteomes" id="UP000078596">
    <property type="component" value="Chromosome"/>
</dbReference>
<proteinExistence type="predicted"/>
<evidence type="ECO:0000313" key="7">
    <source>
        <dbReference type="EMBL" id="ANJ67679.1"/>
    </source>
</evidence>
<dbReference type="PIRSF" id="PIRSF026649">
    <property type="entry name" value="MsbB"/>
    <property type="match status" value="1"/>
</dbReference>
<evidence type="ECO:0000313" key="8">
    <source>
        <dbReference type="Proteomes" id="UP000078596"/>
    </source>
</evidence>
<keyword evidence="6" id="KW-0012">Acyltransferase</keyword>
<dbReference type="Pfam" id="PF03279">
    <property type="entry name" value="Lip_A_acyltrans"/>
    <property type="match status" value="1"/>
</dbReference>
<reference evidence="7 8" key="1">
    <citation type="submission" date="2016-06" db="EMBL/GenBank/DDBJ databases">
        <title>Insight into the functional genes involving in sulfur oxidation in Pearl River water.</title>
        <authorList>
            <person name="Luo J."/>
            <person name="Tan X."/>
            <person name="Lin W."/>
        </authorList>
    </citation>
    <scope>NUCLEOTIDE SEQUENCE [LARGE SCALE GENOMIC DNA]</scope>
    <source>
        <strain evidence="7 8">LS2</strain>
    </source>
</reference>
<evidence type="ECO:0000256" key="4">
    <source>
        <dbReference type="ARBA" id="ARBA00022679"/>
    </source>
</evidence>
<keyword evidence="5" id="KW-0472">Membrane</keyword>
<evidence type="ECO:0000256" key="1">
    <source>
        <dbReference type="ARBA" id="ARBA00004533"/>
    </source>
</evidence>
<dbReference type="CDD" id="cd07984">
    <property type="entry name" value="LPLAT_LABLAT-like"/>
    <property type="match status" value="1"/>
</dbReference>
<evidence type="ECO:0000256" key="3">
    <source>
        <dbReference type="ARBA" id="ARBA00022519"/>
    </source>
</evidence>
<protein>
    <recommendedName>
        <fullName evidence="9">Lipid A biosynthesis acyltransferase</fullName>
    </recommendedName>
</protein>
<keyword evidence="3" id="KW-0997">Cell inner membrane</keyword>
<dbReference type="PANTHER" id="PTHR30606">
    <property type="entry name" value="LIPID A BIOSYNTHESIS LAUROYL ACYLTRANSFERASE"/>
    <property type="match status" value="1"/>
</dbReference>
<dbReference type="STRING" id="1860122.A9404_10085"/>
<evidence type="ECO:0000256" key="2">
    <source>
        <dbReference type="ARBA" id="ARBA00022475"/>
    </source>
</evidence>
<comment type="subcellular location">
    <subcellularLocation>
        <location evidence="1">Cell inner membrane</location>
    </subcellularLocation>
</comment>
<dbReference type="AlphaFoldDB" id="A0A191ZII0"/>
<evidence type="ECO:0000256" key="5">
    <source>
        <dbReference type="ARBA" id="ARBA00023136"/>
    </source>
</evidence>
<dbReference type="RefSeq" id="WP_066101022.1">
    <property type="nucleotide sequence ID" value="NZ_CP016027.1"/>
</dbReference>
<name>A0A191ZII0_9GAMM</name>
<evidence type="ECO:0008006" key="9">
    <source>
        <dbReference type="Google" id="ProtNLM"/>
    </source>
</evidence>
<dbReference type="InterPro" id="IPR004960">
    <property type="entry name" value="LipA_acyltrans"/>
</dbReference>
<sequence length="308" mass="34357">MKTVPQQRGRPWRSAFRLGLLHGLIRFFAGRSLKFNHRLGALLGWLFWIFGSKARNTAAENIARCLPGLSDDEQAALTRRSLIETGKTLTELGPIWMWPKQKIENLIVQSDRQDLIDSALAKGHGAILLAPHLGAWELGGLITSLHYPVTVLYRPPREPAFETVLNEVRQRFGARVVPANRHGVKQLLLALRRGELIAILPDQEPSAGDGRFAPFFGHPAYTLSLVHSLIQNTGASALFGWMERLPCAAGFHLHFSEAPAGISSPDPDESLTAMNAGLADLILQCPEQYQWTYRRFRRQPEPSHNANN</sequence>